<dbReference type="RefSeq" id="WP_394824062.1">
    <property type="nucleotide sequence ID" value="NZ_CP089984.1"/>
</dbReference>
<gene>
    <name evidence="3" type="ORF">LZC94_42285</name>
</gene>
<dbReference type="EMBL" id="CP089984">
    <property type="protein sequence ID" value="WXB14442.1"/>
    <property type="molecule type" value="Genomic_DNA"/>
</dbReference>
<sequence length="618" mass="68675">MLCSRGVSPESDPVQPVEPPQPPAPAPDPGFVESLRQDYGAIRDRWLPIRDRSRRFLARFDPNDDPLAEPLTLLPLVVLFVALAFSVWTYWRWKFQPMQDLGHHIGLSAVVADYGRAGSIYPPLYDPPNPLNANALLYFVAGYAGKIIGVTPAVRLGMTFYLVGVPLANLYALRAFGRSAWGAVLSVPLVYNMNYVGGFANLLFAAPFMVLAIPVFHQMLEAPTRWRVRIAAILLICTFLAHAHAFLWTGALTFVLTLYHFVRALARSSAAVSLASDGTRTGGEARARLIGAAKVAMFAFAAALPSLLLFFNWYTFAFGSGKIQGAGTTGTVGIEQNFAAEFKTPSGLFHDLFAYALNIYTDDSDMIALYGLGGLALGAIAFSRLHHWRKPPVLEAAFAITVISYFFLPEAIASNPVVGSRQIGVSLWLFFSAIVTPVPARVSRFARFAVVAGIVLWTGDFLRTWYKHLVVFEQTEANGIEFVLEQTPYRQNLHMVKVSPDTSAIFAWKPNWHVDKYYMSDRFGQVPDNPAIVSTSSIRYRAGIDFHRITGHSADWSKWPEVWNNFELVLVHGWNPTRDQLAAATQHGVRIRKMGDWELWRKKGDWQTQGDGPAPRVP</sequence>
<protein>
    <recommendedName>
        <fullName evidence="5">Glycosyltransferase RgtA/B/C/D-like domain-containing protein</fullName>
    </recommendedName>
</protein>
<feature type="transmembrane region" description="Helical" evidence="2">
    <location>
        <begin position="193"/>
        <end position="216"/>
    </location>
</feature>
<feature type="transmembrane region" description="Helical" evidence="2">
    <location>
        <begin position="295"/>
        <end position="314"/>
    </location>
</feature>
<feature type="transmembrane region" description="Helical" evidence="2">
    <location>
        <begin position="420"/>
        <end position="438"/>
    </location>
</feature>
<keyword evidence="4" id="KW-1185">Reference proteome</keyword>
<feature type="transmembrane region" description="Helical" evidence="2">
    <location>
        <begin position="392"/>
        <end position="408"/>
    </location>
</feature>
<keyword evidence="2" id="KW-0472">Membrane</keyword>
<name>A0ABZ2LZE4_9BACT</name>
<reference evidence="3 4" key="1">
    <citation type="submission" date="2021-12" db="EMBL/GenBank/DDBJ databases">
        <title>Discovery of the Pendulisporaceae a myxobacterial family with distinct sporulation behavior and unique specialized metabolism.</title>
        <authorList>
            <person name="Garcia R."/>
            <person name="Popoff A."/>
            <person name="Bader C.D."/>
            <person name="Loehr J."/>
            <person name="Walesch S."/>
            <person name="Walt C."/>
            <person name="Boldt J."/>
            <person name="Bunk B."/>
            <person name="Haeckl F.J.F.P.J."/>
            <person name="Gunesch A.P."/>
            <person name="Birkelbach J."/>
            <person name="Nuebel U."/>
            <person name="Pietschmann T."/>
            <person name="Bach T."/>
            <person name="Mueller R."/>
        </authorList>
    </citation>
    <scope>NUCLEOTIDE SEQUENCE [LARGE SCALE GENOMIC DNA]</scope>
    <source>
        <strain evidence="3 4">MSr11954</strain>
    </source>
</reference>
<evidence type="ECO:0008006" key="5">
    <source>
        <dbReference type="Google" id="ProtNLM"/>
    </source>
</evidence>
<evidence type="ECO:0000313" key="3">
    <source>
        <dbReference type="EMBL" id="WXB14442.1"/>
    </source>
</evidence>
<feature type="transmembrane region" description="Helical" evidence="2">
    <location>
        <begin position="71"/>
        <end position="91"/>
    </location>
</feature>
<evidence type="ECO:0000313" key="4">
    <source>
        <dbReference type="Proteomes" id="UP001370348"/>
    </source>
</evidence>
<accession>A0ABZ2LZE4</accession>
<keyword evidence="2" id="KW-1133">Transmembrane helix</keyword>
<evidence type="ECO:0000256" key="2">
    <source>
        <dbReference type="SAM" id="Phobius"/>
    </source>
</evidence>
<feature type="transmembrane region" description="Helical" evidence="2">
    <location>
        <begin position="367"/>
        <end position="385"/>
    </location>
</feature>
<dbReference type="Proteomes" id="UP001370348">
    <property type="component" value="Chromosome"/>
</dbReference>
<keyword evidence="2" id="KW-0812">Transmembrane</keyword>
<feature type="transmembrane region" description="Helical" evidence="2">
    <location>
        <begin position="228"/>
        <end position="248"/>
    </location>
</feature>
<evidence type="ECO:0000256" key="1">
    <source>
        <dbReference type="SAM" id="MobiDB-lite"/>
    </source>
</evidence>
<organism evidence="3 4">
    <name type="scientific">Pendulispora albinea</name>
    <dbReference type="NCBI Taxonomy" id="2741071"/>
    <lineage>
        <taxon>Bacteria</taxon>
        <taxon>Pseudomonadati</taxon>
        <taxon>Myxococcota</taxon>
        <taxon>Myxococcia</taxon>
        <taxon>Myxococcales</taxon>
        <taxon>Sorangiineae</taxon>
        <taxon>Pendulisporaceae</taxon>
        <taxon>Pendulispora</taxon>
    </lineage>
</organism>
<feature type="transmembrane region" description="Helical" evidence="2">
    <location>
        <begin position="153"/>
        <end position="173"/>
    </location>
</feature>
<proteinExistence type="predicted"/>
<feature type="region of interest" description="Disordered" evidence="1">
    <location>
        <begin position="1"/>
        <end position="30"/>
    </location>
</feature>
<feature type="compositionally biased region" description="Pro residues" evidence="1">
    <location>
        <begin position="16"/>
        <end position="28"/>
    </location>
</feature>